<accession>B0JMQ5</accession>
<organism evidence="1 2">
    <name type="scientific">Microcystis aeruginosa (strain NIES-843 / IAM M-2473)</name>
    <dbReference type="NCBI Taxonomy" id="449447"/>
    <lineage>
        <taxon>Bacteria</taxon>
        <taxon>Bacillati</taxon>
        <taxon>Cyanobacteriota</taxon>
        <taxon>Cyanophyceae</taxon>
        <taxon>Oscillatoriophycideae</taxon>
        <taxon>Chroococcales</taxon>
        <taxon>Microcystaceae</taxon>
        <taxon>Microcystis</taxon>
    </lineage>
</organism>
<dbReference type="Proteomes" id="UP000001510">
    <property type="component" value="Chromosome"/>
</dbReference>
<dbReference type="HOGENOM" id="CLU_2991676_0_0_3"/>
<evidence type="ECO:0000313" key="2">
    <source>
        <dbReference type="Proteomes" id="UP000001510"/>
    </source>
</evidence>
<dbReference type="STRING" id="449447.MAE_35180"/>
<dbReference type="PaxDb" id="449447-MAE_35180"/>
<name>B0JMQ5_MICAN</name>
<evidence type="ECO:0000313" key="1">
    <source>
        <dbReference type="EMBL" id="BAG03340.1"/>
    </source>
</evidence>
<dbReference type="AlphaFoldDB" id="B0JMQ5"/>
<protein>
    <submittedName>
        <fullName evidence="1">Uncharacterized protein</fullName>
    </submittedName>
</protein>
<reference evidence="1 2" key="1">
    <citation type="journal article" date="2007" name="DNA Res.">
        <title>Complete genomic structure of the bloom-forming toxic cyanobacterium Microcystis aeruginosa NIES-843.</title>
        <authorList>
            <person name="Kaneko T."/>
            <person name="Nakajima N."/>
            <person name="Okamoto S."/>
            <person name="Suzuki I."/>
            <person name="Tanabe Y."/>
            <person name="Tamaoki M."/>
            <person name="Nakamura Y."/>
            <person name="Kasai F."/>
            <person name="Watanabe A."/>
            <person name="Kawashima K."/>
            <person name="Kishida Y."/>
            <person name="Ono A."/>
            <person name="Shimizu Y."/>
            <person name="Takahashi C."/>
            <person name="Minami C."/>
            <person name="Fujishiro T."/>
            <person name="Kohara M."/>
            <person name="Katoh M."/>
            <person name="Nakazaki N."/>
            <person name="Nakayama S."/>
            <person name="Yamada M."/>
            <person name="Tabata S."/>
            <person name="Watanabe M.M."/>
        </authorList>
    </citation>
    <scope>NUCLEOTIDE SEQUENCE [LARGE SCALE GENOMIC DNA]</scope>
    <source>
        <strain evidence="2">NIES-843 / IAM M-247</strain>
    </source>
</reference>
<keyword evidence="2" id="KW-1185">Reference proteome</keyword>
<gene>
    <name evidence="1" type="ordered locus">MAE_35180</name>
</gene>
<sequence>MWCKRRSTRFKILVTRPKIRRNCHNFQTRKQLNKVKPRLKPRTKKNMVEAMVELCQF</sequence>
<dbReference type="KEGG" id="mar:MAE_35180"/>
<proteinExistence type="predicted"/>
<dbReference type="EnsemblBacteria" id="BAG03340">
    <property type="protein sequence ID" value="BAG03340"/>
    <property type="gene ID" value="MAE_35180"/>
</dbReference>
<dbReference type="EMBL" id="AP009552">
    <property type="protein sequence ID" value="BAG03340.1"/>
    <property type="molecule type" value="Genomic_DNA"/>
</dbReference>